<feature type="compositionally biased region" description="Polar residues" evidence="1">
    <location>
        <begin position="492"/>
        <end position="501"/>
    </location>
</feature>
<protein>
    <submittedName>
        <fullName evidence="2">Uncharacterized protein</fullName>
    </submittedName>
</protein>
<sequence>MESIHQEQACSNGNGLRTPILRRNASNLLPDSYSNCSVCKIADETFPYMSGIYDETMDPSFMSNGPVAITNLPNQEQLKAVTNSHDDVISGNQATAVSDSLLCMPIDCGHSIDFSMANTSAQEDHENMNNVTKSDPKGDVPDVSCHSLESTSCTEKSKNNTFDMAKDLKERFSGLNLTKPVPNESTSSNVTFEKSVEQEKSSGLSCTISNDDASVEEKNSNEKRFNSTVDVCGLSNSTTEQKLNGTVDITQSNRNGPKQEQSNEESICSKDCEKQSTFTKATEEINETVDLTAGVSTEVAQPGSVNVEQVDGTFTKHNTTTDLTPPEPFPDLTNTTMNMIKSSNTELPMQSKTNCSATVKDAPVSETSAPVNNAAPVRVDVTDCSDRTLDLPETDGKEEQQDIFRRRNGTSDGEGYVNLDISQSSMFSLDEMLEWKPCPLVASTPIVLGRGFERLGSAKPKNIQNQLSVINSINTHLSNDTAGVSEHEGSDASKSNPLSVRSDTCGQIQKVVANNTSNSTTSVPAIVNKPPSKLAVRRKIPQPSFKSSIPKTQLPPRPSILQVTSAVVKSKTAAGAQASNQPETSSSALHSMRRTVQLNKGKSLASPKKVSAASTVKSSSAAFSTTTCNPTADKKAGNVCMTLAKPSGLQPPCRGRFGLKPPGSAVSSEETSHAQTNNKPTGLSGIRTRTSLLPGFSQKHASSDALPVAKRKKTDVQNQPSCAEAPADSEAAEGVQKNVAAPTDITSKRPSADCGKCTLLQEKLHTFHEELGGILQELGRLPADCKKWVSLQHTLESYLKEVKSLQTDHH</sequence>
<comment type="caution">
    <text evidence="2">The sequence shown here is derived from an EMBL/GenBank/DDBJ whole genome shotgun (WGS) entry which is preliminary data.</text>
</comment>
<keyword evidence="3" id="KW-1185">Reference proteome</keyword>
<organism evidence="2 3">
    <name type="scientific">Hemibagrus wyckioides</name>
    <dbReference type="NCBI Taxonomy" id="337641"/>
    <lineage>
        <taxon>Eukaryota</taxon>
        <taxon>Metazoa</taxon>
        <taxon>Chordata</taxon>
        <taxon>Craniata</taxon>
        <taxon>Vertebrata</taxon>
        <taxon>Euteleostomi</taxon>
        <taxon>Actinopterygii</taxon>
        <taxon>Neopterygii</taxon>
        <taxon>Teleostei</taxon>
        <taxon>Ostariophysi</taxon>
        <taxon>Siluriformes</taxon>
        <taxon>Bagridae</taxon>
        <taxon>Hemibagrus</taxon>
    </lineage>
</organism>
<evidence type="ECO:0000313" key="2">
    <source>
        <dbReference type="EMBL" id="KAG7329212.1"/>
    </source>
</evidence>
<evidence type="ECO:0000313" key="3">
    <source>
        <dbReference type="Proteomes" id="UP000824219"/>
    </source>
</evidence>
<reference evidence="2 3" key="1">
    <citation type="submission" date="2021-06" db="EMBL/GenBank/DDBJ databases">
        <title>Chromosome-level genome assembly of the red-tail catfish (Hemibagrus wyckioides).</title>
        <authorList>
            <person name="Shao F."/>
        </authorList>
    </citation>
    <scope>NUCLEOTIDE SEQUENCE [LARGE SCALE GENOMIC DNA]</scope>
    <source>
        <strain evidence="2">EC202008001</strain>
        <tissue evidence="2">Blood</tissue>
    </source>
</reference>
<feature type="region of interest" description="Disordered" evidence="1">
    <location>
        <begin position="248"/>
        <end position="268"/>
    </location>
</feature>
<proteinExistence type="predicted"/>
<dbReference type="AlphaFoldDB" id="A0A9D3SM65"/>
<feature type="compositionally biased region" description="Polar residues" evidence="1">
    <location>
        <begin position="665"/>
        <end position="691"/>
    </location>
</feature>
<accession>A0A9D3SM65</accession>
<dbReference type="Proteomes" id="UP000824219">
    <property type="component" value="Linkage Group LG08"/>
</dbReference>
<dbReference type="EMBL" id="JAHKSW010000008">
    <property type="protein sequence ID" value="KAG7329212.1"/>
    <property type="molecule type" value="Genomic_DNA"/>
</dbReference>
<gene>
    <name evidence="2" type="ORF">KOW79_007386</name>
</gene>
<feature type="region of interest" description="Disordered" evidence="1">
    <location>
        <begin position="651"/>
        <end position="747"/>
    </location>
</feature>
<evidence type="ECO:0000256" key="1">
    <source>
        <dbReference type="SAM" id="MobiDB-lite"/>
    </source>
</evidence>
<name>A0A9D3SM65_9TELE</name>
<dbReference type="OrthoDB" id="8856505at2759"/>
<feature type="region of interest" description="Disordered" evidence="1">
    <location>
        <begin position="480"/>
        <end position="501"/>
    </location>
</feature>
<feature type="compositionally biased region" description="Polar residues" evidence="1">
    <location>
        <begin position="248"/>
        <end position="266"/>
    </location>
</feature>